<feature type="region of interest" description="Disordered" evidence="6">
    <location>
        <begin position="402"/>
        <end position="436"/>
    </location>
</feature>
<keyword evidence="4 7" id="KW-0472">Membrane</keyword>
<organism evidence="10 11">
    <name type="scientific">Amylocarpus encephaloides</name>
    <dbReference type="NCBI Taxonomy" id="45428"/>
    <lineage>
        <taxon>Eukaryota</taxon>
        <taxon>Fungi</taxon>
        <taxon>Dikarya</taxon>
        <taxon>Ascomycota</taxon>
        <taxon>Pezizomycotina</taxon>
        <taxon>Leotiomycetes</taxon>
        <taxon>Helotiales</taxon>
        <taxon>Helotiales incertae sedis</taxon>
        <taxon>Amylocarpus</taxon>
    </lineage>
</organism>
<feature type="compositionally biased region" description="Polar residues" evidence="6">
    <location>
        <begin position="417"/>
        <end position="436"/>
    </location>
</feature>
<name>A0A9P7YCW5_9HELO</name>
<dbReference type="InterPro" id="IPR049326">
    <property type="entry name" value="Rhodopsin_dom_fungi"/>
</dbReference>
<reference evidence="10" key="1">
    <citation type="journal article" date="2021" name="IMA Fungus">
        <title>Genomic characterization of three marine fungi, including Emericellopsis atlantica sp. nov. with signatures of a generalist lifestyle and marine biomass degradation.</title>
        <authorList>
            <person name="Hagestad O.C."/>
            <person name="Hou L."/>
            <person name="Andersen J.H."/>
            <person name="Hansen E.H."/>
            <person name="Altermark B."/>
            <person name="Li C."/>
            <person name="Kuhnert E."/>
            <person name="Cox R.J."/>
            <person name="Crous P.W."/>
            <person name="Spatafora J.W."/>
            <person name="Lail K."/>
            <person name="Amirebrahimi M."/>
            <person name="Lipzen A."/>
            <person name="Pangilinan J."/>
            <person name="Andreopoulos W."/>
            <person name="Hayes R.D."/>
            <person name="Ng V."/>
            <person name="Grigoriev I.V."/>
            <person name="Jackson S.A."/>
            <person name="Sutton T.D.S."/>
            <person name="Dobson A.D.W."/>
            <person name="Rama T."/>
        </authorList>
    </citation>
    <scope>NUCLEOTIDE SEQUENCE</scope>
    <source>
        <strain evidence="10">TRa018bII</strain>
    </source>
</reference>
<feature type="transmembrane region" description="Helical" evidence="7">
    <location>
        <begin position="140"/>
        <end position="163"/>
    </location>
</feature>
<feature type="transmembrane region" description="Helical" evidence="7">
    <location>
        <begin position="295"/>
        <end position="316"/>
    </location>
</feature>
<evidence type="ECO:0000256" key="4">
    <source>
        <dbReference type="ARBA" id="ARBA00023136"/>
    </source>
</evidence>
<evidence type="ECO:0000256" key="5">
    <source>
        <dbReference type="ARBA" id="ARBA00038359"/>
    </source>
</evidence>
<feature type="signal peptide" evidence="8">
    <location>
        <begin position="1"/>
        <end position="19"/>
    </location>
</feature>
<keyword evidence="8" id="KW-0732">Signal</keyword>
<dbReference type="GO" id="GO:0016020">
    <property type="term" value="C:membrane"/>
    <property type="evidence" value="ECO:0007669"/>
    <property type="project" value="UniProtKB-SubCell"/>
</dbReference>
<dbReference type="Proteomes" id="UP000824998">
    <property type="component" value="Unassembled WGS sequence"/>
</dbReference>
<keyword evidence="2 7" id="KW-0812">Transmembrane</keyword>
<dbReference type="Pfam" id="PF20684">
    <property type="entry name" value="Fung_rhodopsin"/>
    <property type="match status" value="1"/>
</dbReference>
<comment type="caution">
    <text evidence="10">The sequence shown here is derived from an EMBL/GenBank/DDBJ whole genome shotgun (WGS) entry which is preliminary data.</text>
</comment>
<comment type="similarity">
    <text evidence="5">Belongs to the SAT4 family.</text>
</comment>
<feature type="transmembrane region" description="Helical" evidence="7">
    <location>
        <begin position="261"/>
        <end position="283"/>
    </location>
</feature>
<gene>
    <name evidence="10" type="ORF">BJ875DRAFT_122812</name>
</gene>
<feature type="transmembrane region" description="Helical" evidence="7">
    <location>
        <begin position="183"/>
        <end position="206"/>
    </location>
</feature>
<evidence type="ECO:0000259" key="9">
    <source>
        <dbReference type="Pfam" id="PF20684"/>
    </source>
</evidence>
<dbReference type="OrthoDB" id="5329176at2759"/>
<feature type="transmembrane region" description="Helical" evidence="7">
    <location>
        <begin position="336"/>
        <end position="359"/>
    </location>
</feature>
<accession>A0A9P7YCW5</accession>
<evidence type="ECO:0000256" key="3">
    <source>
        <dbReference type="ARBA" id="ARBA00022989"/>
    </source>
</evidence>
<sequence>MLVTKILFLAFLNIGLTQAGISDLPHLLAEVPSCSHQCASILATAGCITPDLANTLPRCFCLNNSLQRELAICFEGVCSDRESAVASSIFHDQVCVGYPAQLRSNEIILNTAIQVSVTLGFVVLRIISRRMVTTELDWDDWAVLIATILTAPITAIVIFNANHGFGKHFWDIPTKDIYLIRKLYYVCQLLYVLNLASAKFSILFLYRRVFVGTRFLLIVKITIIFMALYTFAFLMVVSFQCIPIYSIWTASTPAKCINTKALVYTGAALSIVEDLVIMFLPVIELKGLNLDKKKKVGLTILFASGSLACVTSMVRLKYIVNYGNSVDSTWDNVDVVIWSNIETYAALICACLVCMRPLWIRVLPRMFPSLVRKYRNSATPRPVESWRLGERFVAKLPHGQHGLKLPDEPQRHDQSEQEVASGSAKESTLDDGTTSEIVVGIGSIEIQKGN</sequence>
<feature type="compositionally biased region" description="Basic and acidic residues" evidence="6">
    <location>
        <begin position="404"/>
        <end position="415"/>
    </location>
</feature>
<dbReference type="InterPro" id="IPR052337">
    <property type="entry name" value="SAT4-like"/>
</dbReference>
<dbReference type="PANTHER" id="PTHR33048:SF47">
    <property type="entry name" value="INTEGRAL MEMBRANE PROTEIN-RELATED"/>
    <property type="match status" value="1"/>
</dbReference>
<feature type="transmembrane region" description="Helical" evidence="7">
    <location>
        <begin position="218"/>
        <end position="249"/>
    </location>
</feature>
<keyword evidence="11" id="KW-1185">Reference proteome</keyword>
<evidence type="ECO:0000256" key="7">
    <source>
        <dbReference type="SAM" id="Phobius"/>
    </source>
</evidence>
<evidence type="ECO:0000256" key="8">
    <source>
        <dbReference type="SAM" id="SignalP"/>
    </source>
</evidence>
<evidence type="ECO:0000313" key="10">
    <source>
        <dbReference type="EMBL" id="KAG9231354.1"/>
    </source>
</evidence>
<evidence type="ECO:0000256" key="2">
    <source>
        <dbReference type="ARBA" id="ARBA00022692"/>
    </source>
</evidence>
<keyword evidence="3 7" id="KW-1133">Transmembrane helix</keyword>
<feature type="chain" id="PRO_5040299871" description="Rhodopsin domain-containing protein" evidence="8">
    <location>
        <begin position="20"/>
        <end position="450"/>
    </location>
</feature>
<dbReference type="EMBL" id="MU251607">
    <property type="protein sequence ID" value="KAG9231354.1"/>
    <property type="molecule type" value="Genomic_DNA"/>
</dbReference>
<evidence type="ECO:0000256" key="6">
    <source>
        <dbReference type="SAM" id="MobiDB-lite"/>
    </source>
</evidence>
<evidence type="ECO:0000256" key="1">
    <source>
        <dbReference type="ARBA" id="ARBA00004141"/>
    </source>
</evidence>
<proteinExistence type="inferred from homology"/>
<feature type="domain" description="Rhodopsin" evidence="9">
    <location>
        <begin position="124"/>
        <end position="359"/>
    </location>
</feature>
<protein>
    <recommendedName>
        <fullName evidence="9">Rhodopsin domain-containing protein</fullName>
    </recommendedName>
</protein>
<feature type="transmembrane region" description="Helical" evidence="7">
    <location>
        <begin position="107"/>
        <end position="128"/>
    </location>
</feature>
<comment type="subcellular location">
    <subcellularLocation>
        <location evidence="1">Membrane</location>
        <topology evidence="1">Multi-pass membrane protein</topology>
    </subcellularLocation>
</comment>
<dbReference type="PANTHER" id="PTHR33048">
    <property type="entry name" value="PTH11-LIKE INTEGRAL MEMBRANE PROTEIN (AFU_ORTHOLOGUE AFUA_5G11245)"/>
    <property type="match status" value="1"/>
</dbReference>
<dbReference type="AlphaFoldDB" id="A0A9P7YCW5"/>
<evidence type="ECO:0000313" key="11">
    <source>
        <dbReference type="Proteomes" id="UP000824998"/>
    </source>
</evidence>